<evidence type="ECO:0000256" key="1">
    <source>
        <dbReference type="SAM" id="Phobius"/>
    </source>
</evidence>
<sequence length="151" mass="17339">MNFKKIISFSNIVSSIAIVFSAVSIITVACNHKPKGDSDALFFEPYNTALHYINFIVECPGFLDQNQEQETFKKYNFCIVYGKMSSEKNSFEISSLDEMEYIAAIIGYWDFDKIRINTKLSCIIYDKESKKIKINKIEKIDGAKMTLLDEV</sequence>
<dbReference type="EMBL" id="AP027925">
    <property type="protein sequence ID" value="BED92671.1"/>
    <property type="molecule type" value="Genomic_DNA"/>
</dbReference>
<name>A0AA48HWD9_9FIRM</name>
<dbReference type="KEGG" id="ptrh:RsTaC01_0506"/>
<keyword evidence="1" id="KW-1133">Transmembrane helix</keyword>
<proteinExistence type="predicted"/>
<dbReference type="AlphaFoldDB" id="A0AA48HWD9"/>
<protein>
    <recommendedName>
        <fullName evidence="3">Lipoprotein</fullName>
    </recommendedName>
</protein>
<accession>A0AA48HWD9</accession>
<gene>
    <name evidence="2" type="ORF">RsTaC01_0506</name>
</gene>
<feature type="transmembrane region" description="Helical" evidence="1">
    <location>
        <begin position="6"/>
        <end position="29"/>
    </location>
</feature>
<reference evidence="2" key="1">
    <citation type="journal article" date="2023" name="ISME J.">
        <title>Emergence of putative energy parasites within Clostridia revealed by genome analysis of a novel endosymbiotic clade.</title>
        <authorList>
            <person name="Takahashi K."/>
            <person name="Kuwahara H."/>
            <person name="Horikawa Y."/>
            <person name="Izawa K."/>
            <person name="Kato D."/>
            <person name="Inagaki T."/>
            <person name="Yuki M."/>
            <person name="Ohkuma M."/>
            <person name="Hongoh Y."/>
        </authorList>
    </citation>
    <scope>NUCLEOTIDE SEQUENCE</scope>
    <source>
        <strain evidence="2">RsTa-C01</strain>
    </source>
</reference>
<dbReference type="Proteomes" id="UP001335720">
    <property type="component" value="Chromosome"/>
</dbReference>
<evidence type="ECO:0000313" key="2">
    <source>
        <dbReference type="EMBL" id="BED92671.1"/>
    </source>
</evidence>
<keyword evidence="1" id="KW-0812">Transmembrane</keyword>
<dbReference type="PROSITE" id="PS51257">
    <property type="entry name" value="PROKAR_LIPOPROTEIN"/>
    <property type="match status" value="1"/>
</dbReference>
<keyword evidence="1" id="KW-0472">Membrane</keyword>
<evidence type="ECO:0008006" key="3">
    <source>
        <dbReference type="Google" id="ProtNLM"/>
    </source>
</evidence>
<organism evidence="2">
    <name type="scientific">Candidatus Paraimprobicoccus trichonymphae</name>
    <dbReference type="NCBI Taxonomy" id="3033793"/>
    <lineage>
        <taxon>Bacteria</taxon>
        <taxon>Bacillati</taxon>
        <taxon>Bacillota</taxon>
        <taxon>Clostridia</taxon>
        <taxon>Candidatus Paraimprobicoccus</taxon>
    </lineage>
</organism>